<dbReference type="SUPFAM" id="SSF53187">
    <property type="entry name" value="Zn-dependent exopeptidases"/>
    <property type="match status" value="1"/>
</dbReference>
<comment type="caution">
    <text evidence="1">The sequence shown here is derived from an EMBL/GenBank/DDBJ whole genome shotgun (WGS) entry which is preliminary data.</text>
</comment>
<sequence length="99" mass="10528">MSGSTDVSDVSWVAPTVQCNTSCYALNTPGHSWQLVAHGKNNWAHTGMLKAAKAMAGVGLDLLWNPALLEQAKKELTERIGPEGYQCPIPAGVKPSPVK</sequence>
<dbReference type="EMBL" id="VSSQ01030774">
    <property type="protein sequence ID" value="MPM81427.1"/>
    <property type="molecule type" value="Genomic_DNA"/>
</dbReference>
<dbReference type="GO" id="GO:0016805">
    <property type="term" value="F:dipeptidase activity"/>
    <property type="evidence" value="ECO:0007669"/>
    <property type="project" value="TreeGrafter"/>
</dbReference>
<keyword evidence="1" id="KW-0378">Hydrolase</keyword>
<dbReference type="PANTHER" id="PTHR30575:SF0">
    <property type="entry name" value="XAA-ARG DIPEPTIDASE"/>
    <property type="match status" value="1"/>
</dbReference>
<proteinExistence type="predicted"/>
<dbReference type="EC" id="3.5.1.-" evidence="1"/>
<gene>
    <name evidence="1" type="primary">abgB_26</name>
    <name evidence="1" type="ORF">SDC9_128480</name>
</gene>
<dbReference type="GO" id="GO:0046657">
    <property type="term" value="P:folic acid catabolic process"/>
    <property type="evidence" value="ECO:0007669"/>
    <property type="project" value="TreeGrafter"/>
</dbReference>
<dbReference type="InterPro" id="IPR052030">
    <property type="entry name" value="Peptidase_M20/M20A_hydrolases"/>
</dbReference>
<dbReference type="Gene3D" id="3.40.630.10">
    <property type="entry name" value="Zn peptidases"/>
    <property type="match status" value="1"/>
</dbReference>
<dbReference type="AlphaFoldDB" id="A0A645CWY7"/>
<name>A0A645CWY7_9ZZZZ</name>
<dbReference type="GO" id="GO:0005737">
    <property type="term" value="C:cytoplasm"/>
    <property type="evidence" value="ECO:0007669"/>
    <property type="project" value="TreeGrafter"/>
</dbReference>
<dbReference type="PANTHER" id="PTHR30575">
    <property type="entry name" value="PEPTIDASE M20"/>
    <property type="match status" value="1"/>
</dbReference>
<accession>A0A645CWY7</accession>
<dbReference type="GO" id="GO:0071713">
    <property type="term" value="F:para-aminobenzoyl-glutamate hydrolase activity"/>
    <property type="evidence" value="ECO:0007669"/>
    <property type="project" value="TreeGrafter"/>
</dbReference>
<organism evidence="1">
    <name type="scientific">bioreactor metagenome</name>
    <dbReference type="NCBI Taxonomy" id="1076179"/>
    <lineage>
        <taxon>unclassified sequences</taxon>
        <taxon>metagenomes</taxon>
        <taxon>ecological metagenomes</taxon>
    </lineage>
</organism>
<evidence type="ECO:0000313" key="1">
    <source>
        <dbReference type="EMBL" id="MPM81427.1"/>
    </source>
</evidence>
<protein>
    <submittedName>
        <fullName evidence="1">p-aminobenzoyl-glutamate hydrolase subunit B</fullName>
        <ecNumber evidence="1">3.5.1.-</ecNumber>
    </submittedName>
</protein>
<reference evidence="1" key="1">
    <citation type="submission" date="2019-08" db="EMBL/GenBank/DDBJ databases">
        <authorList>
            <person name="Kucharzyk K."/>
            <person name="Murdoch R.W."/>
            <person name="Higgins S."/>
            <person name="Loffler F."/>
        </authorList>
    </citation>
    <scope>NUCLEOTIDE SEQUENCE</scope>
</reference>